<dbReference type="InterPro" id="IPR036812">
    <property type="entry name" value="NAD(P)_OxRdtase_dom_sf"/>
</dbReference>
<dbReference type="Gene3D" id="3.20.20.100">
    <property type="entry name" value="NADP-dependent oxidoreductase domain"/>
    <property type="match status" value="1"/>
</dbReference>
<evidence type="ECO:0000259" key="5">
    <source>
        <dbReference type="Pfam" id="PF00248"/>
    </source>
</evidence>
<feature type="domain" description="NADP-dependent oxidoreductase" evidence="5">
    <location>
        <begin position="3"/>
        <end position="100"/>
    </location>
</feature>
<evidence type="ECO:0000313" key="7">
    <source>
        <dbReference type="Proteomes" id="UP001642464"/>
    </source>
</evidence>
<evidence type="ECO:0000313" key="6">
    <source>
        <dbReference type="EMBL" id="CAK9005078.1"/>
    </source>
</evidence>
<dbReference type="InterPro" id="IPR018170">
    <property type="entry name" value="Aldo/ket_reductase_CS"/>
</dbReference>
<keyword evidence="3" id="KW-0560">Oxidoreductase</keyword>
<sequence length="601" mass="67414">MLQLRTRGLAKAVGVCNFSTEHLAALARTGREMPEARRDLSHFCRQHHIALMAATPLARGQLARSERGSRAAPLAPALIELAELKQRTAAEVAIRWCLQQGAMAQAATQGAAECNLLYELMLNLELHQEEGDFSRGQFNVCERTAKAAKRYVCIPKSKSLQRLEPGRHIWRESNAPFGLRLSEEEPVVEPMDGGAEGMAQVQAAPEMAVADIGPLQVSDLALLRIVPCREPRVEGKPMEPQLSRELVNESRRTPVFLLLGQLHRHASQCWMFLHAVILFFLFDLISFPFRWLCGWKTGEDRLLLRYQVFPKPDAGTPTSDDLITDVLLGPSVSTQQLALEIITPGDSETWTTPGNALKLLLKGDATSFLQLARSYVTPRSLEPKLSTRAEELKALAACVAQPSLERVKVVAPMEEQVTPGAQKWVQAYIHFDGRGPLYFFDWQWGTWFWYCGRRYPLLPCGIGLIFMAFLGVLADVCAPFVGLIYLTKGKQSSCLACDGEGKHEVKAYLYTHDQGGEGIEYKTEGYMTVLRTDYQGPSYITGFNKCCRGSYQRWGKKELIRCFQVPQEIQLYQERERTSLGRWGNKCRRGRSKREGAGVCM</sequence>
<evidence type="ECO:0000256" key="4">
    <source>
        <dbReference type="SAM" id="Phobius"/>
    </source>
</evidence>
<dbReference type="InterPro" id="IPR020471">
    <property type="entry name" value="AKR"/>
</dbReference>
<dbReference type="PROSITE" id="PS00062">
    <property type="entry name" value="ALDOKETO_REDUCTASE_2"/>
    <property type="match status" value="1"/>
</dbReference>
<dbReference type="InterPro" id="IPR023210">
    <property type="entry name" value="NADP_OxRdtase_dom"/>
</dbReference>
<dbReference type="Pfam" id="PF00248">
    <property type="entry name" value="Aldo_ket_red"/>
    <property type="match status" value="1"/>
</dbReference>
<keyword evidence="7" id="KW-1185">Reference proteome</keyword>
<evidence type="ECO:0000256" key="3">
    <source>
        <dbReference type="ARBA" id="ARBA00023002"/>
    </source>
</evidence>
<keyword evidence="4" id="KW-0812">Transmembrane</keyword>
<dbReference type="PRINTS" id="PR00069">
    <property type="entry name" value="ALDKETRDTASE"/>
</dbReference>
<comment type="caution">
    <text evidence="6">The sequence shown here is derived from an EMBL/GenBank/DDBJ whole genome shotgun (WGS) entry which is preliminary data.</text>
</comment>
<dbReference type="SUPFAM" id="SSF51430">
    <property type="entry name" value="NAD(P)-linked oxidoreductase"/>
    <property type="match status" value="1"/>
</dbReference>
<dbReference type="PANTHER" id="PTHR43827:SF3">
    <property type="entry name" value="NADP-DEPENDENT OXIDOREDUCTASE DOMAIN-CONTAINING PROTEIN"/>
    <property type="match status" value="1"/>
</dbReference>
<reference evidence="6 7" key="1">
    <citation type="submission" date="2024-02" db="EMBL/GenBank/DDBJ databases">
        <authorList>
            <person name="Chen Y."/>
            <person name="Shah S."/>
            <person name="Dougan E. K."/>
            <person name="Thang M."/>
            <person name="Chan C."/>
        </authorList>
    </citation>
    <scope>NUCLEOTIDE SEQUENCE [LARGE SCALE GENOMIC DNA]</scope>
</reference>
<proteinExistence type="inferred from homology"/>
<name>A0ABP0ITE9_9DINO</name>
<evidence type="ECO:0000256" key="1">
    <source>
        <dbReference type="ARBA" id="ARBA00007905"/>
    </source>
</evidence>
<keyword evidence="4" id="KW-1133">Transmembrane helix</keyword>
<accession>A0ABP0ITE9</accession>
<keyword evidence="2" id="KW-0521">NADP</keyword>
<dbReference type="EMBL" id="CAXAMM010004825">
    <property type="protein sequence ID" value="CAK9005078.1"/>
    <property type="molecule type" value="Genomic_DNA"/>
</dbReference>
<organism evidence="6 7">
    <name type="scientific">Durusdinium trenchii</name>
    <dbReference type="NCBI Taxonomy" id="1381693"/>
    <lineage>
        <taxon>Eukaryota</taxon>
        <taxon>Sar</taxon>
        <taxon>Alveolata</taxon>
        <taxon>Dinophyceae</taxon>
        <taxon>Suessiales</taxon>
        <taxon>Symbiodiniaceae</taxon>
        <taxon>Durusdinium</taxon>
    </lineage>
</organism>
<dbReference type="Proteomes" id="UP001642464">
    <property type="component" value="Unassembled WGS sequence"/>
</dbReference>
<dbReference type="PANTHER" id="PTHR43827">
    <property type="entry name" value="2,5-DIKETO-D-GLUCONIC ACID REDUCTASE"/>
    <property type="match status" value="1"/>
</dbReference>
<keyword evidence="4" id="KW-0472">Membrane</keyword>
<comment type="similarity">
    <text evidence="1">Belongs to the aldo/keto reductase family.</text>
</comment>
<protein>
    <submittedName>
        <fullName evidence="6">Protein REDOX 2</fullName>
    </submittedName>
</protein>
<gene>
    <name evidence="6" type="ORF">SCF082_LOCUS8440</name>
</gene>
<evidence type="ECO:0000256" key="2">
    <source>
        <dbReference type="ARBA" id="ARBA00022857"/>
    </source>
</evidence>
<feature type="transmembrane region" description="Helical" evidence="4">
    <location>
        <begin position="462"/>
        <end position="486"/>
    </location>
</feature>